<dbReference type="AlphaFoldDB" id="A0AAW8ESI4"/>
<keyword evidence="8" id="KW-1185">Reference proteome</keyword>
<organism evidence="7 8">
    <name type="scientific">Microbacterium natoriense</name>
    <dbReference type="NCBI Taxonomy" id="284570"/>
    <lineage>
        <taxon>Bacteria</taxon>
        <taxon>Bacillati</taxon>
        <taxon>Actinomycetota</taxon>
        <taxon>Actinomycetes</taxon>
        <taxon>Micrococcales</taxon>
        <taxon>Microbacteriaceae</taxon>
        <taxon>Microbacterium</taxon>
    </lineage>
</organism>
<evidence type="ECO:0000256" key="5">
    <source>
        <dbReference type="ARBA" id="ARBA00023163"/>
    </source>
</evidence>
<dbReference type="PANTHER" id="PTHR43133:SF8">
    <property type="entry name" value="RNA POLYMERASE SIGMA FACTOR HI_1459-RELATED"/>
    <property type="match status" value="1"/>
</dbReference>
<dbReference type="GO" id="GO:0003677">
    <property type="term" value="F:DNA binding"/>
    <property type="evidence" value="ECO:0007669"/>
    <property type="project" value="UniProtKB-KW"/>
</dbReference>
<keyword evidence="4" id="KW-0238">DNA-binding</keyword>
<sequence>MRTVLTRSNGSFIRYTYQETLAALLHGVITMGLMIDGVPDADLDPTEDGAARWQRAAAFFGAWRDGDSRAMDDLVRLMSPVLWHVVRAYGLERMLAEDVVQTTWLQLVRGHERVADPRAVAAWLTTTARREAWKVGKAHGRVDQTDADGLDVLLPPQASAEERATTGDERRRLWAAVQALDERCQRLLRVIAFEDRPDYAALAADLAMPIGSIGPTRKRCLTKLRVLLEPAGGAS</sequence>
<dbReference type="GO" id="GO:0006352">
    <property type="term" value="P:DNA-templated transcription initiation"/>
    <property type="evidence" value="ECO:0007669"/>
    <property type="project" value="InterPro"/>
</dbReference>
<proteinExistence type="inferred from homology"/>
<keyword evidence="5" id="KW-0804">Transcription</keyword>
<gene>
    <name evidence="7" type="ORF">QFZ53_000662</name>
</gene>
<evidence type="ECO:0000256" key="3">
    <source>
        <dbReference type="ARBA" id="ARBA00023082"/>
    </source>
</evidence>
<dbReference type="SUPFAM" id="SSF88946">
    <property type="entry name" value="Sigma2 domain of RNA polymerase sigma factors"/>
    <property type="match status" value="1"/>
</dbReference>
<evidence type="ECO:0000313" key="7">
    <source>
        <dbReference type="EMBL" id="MDQ0646466.1"/>
    </source>
</evidence>
<comment type="similarity">
    <text evidence="1">Belongs to the sigma-70 factor family. ECF subfamily.</text>
</comment>
<dbReference type="InterPro" id="IPR039425">
    <property type="entry name" value="RNA_pol_sigma-70-like"/>
</dbReference>
<dbReference type="InterPro" id="IPR013324">
    <property type="entry name" value="RNA_pol_sigma_r3/r4-like"/>
</dbReference>
<dbReference type="EMBL" id="JAUSXV010000001">
    <property type="protein sequence ID" value="MDQ0646466.1"/>
    <property type="molecule type" value="Genomic_DNA"/>
</dbReference>
<dbReference type="Gene3D" id="1.10.1740.10">
    <property type="match status" value="1"/>
</dbReference>
<feature type="domain" description="RNA polymerase sigma-70 region 2" evidence="6">
    <location>
        <begin position="74"/>
        <end position="132"/>
    </location>
</feature>
<dbReference type="NCBIfam" id="TIGR02937">
    <property type="entry name" value="sigma70-ECF"/>
    <property type="match status" value="1"/>
</dbReference>
<dbReference type="PANTHER" id="PTHR43133">
    <property type="entry name" value="RNA POLYMERASE ECF-TYPE SIGMA FACTO"/>
    <property type="match status" value="1"/>
</dbReference>
<dbReference type="InterPro" id="IPR014284">
    <property type="entry name" value="RNA_pol_sigma-70_dom"/>
</dbReference>
<keyword evidence="2" id="KW-0805">Transcription regulation</keyword>
<evidence type="ECO:0000259" key="6">
    <source>
        <dbReference type="Pfam" id="PF04542"/>
    </source>
</evidence>
<keyword evidence="3" id="KW-0731">Sigma factor</keyword>
<accession>A0AAW8ESI4</accession>
<dbReference type="InterPro" id="IPR007627">
    <property type="entry name" value="RNA_pol_sigma70_r2"/>
</dbReference>
<dbReference type="InterPro" id="IPR013325">
    <property type="entry name" value="RNA_pol_sigma_r2"/>
</dbReference>
<evidence type="ECO:0000313" key="8">
    <source>
        <dbReference type="Proteomes" id="UP001244427"/>
    </source>
</evidence>
<comment type="caution">
    <text evidence="7">The sequence shown here is derived from an EMBL/GenBank/DDBJ whole genome shotgun (WGS) entry which is preliminary data.</text>
</comment>
<dbReference type="InterPro" id="IPR036388">
    <property type="entry name" value="WH-like_DNA-bd_sf"/>
</dbReference>
<evidence type="ECO:0000256" key="4">
    <source>
        <dbReference type="ARBA" id="ARBA00023125"/>
    </source>
</evidence>
<name>A0AAW8ESI4_9MICO</name>
<evidence type="ECO:0000256" key="2">
    <source>
        <dbReference type="ARBA" id="ARBA00023015"/>
    </source>
</evidence>
<protein>
    <submittedName>
        <fullName evidence="7">RNA polymerase sigma factor (Sigma-70 family)</fullName>
    </submittedName>
</protein>
<dbReference type="SUPFAM" id="SSF88659">
    <property type="entry name" value="Sigma3 and sigma4 domains of RNA polymerase sigma factors"/>
    <property type="match status" value="1"/>
</dbReference>
<reference evidence="7 8" key="1">
    <citation type="submission" date="2023-07" db="EMBL/GenBank/DDBJ databases">
        <title>Comparative genomics of wheat-associated soil bacteria to identify genetic determinants of phenazine resistance.</title>
        <authorList>
            <person name="Mouncey N."/>
        </authorList>
    </citation>
    <scope>NUCLEOTIDE SEQUENCE [LARGE SCALE GENOMIC DNA]</scope>
    <source>
        <strain evidence="7 8">W4I9-1</strain>
    </source>
</reference>
<dbReference type="Pfam" id="PF04542">
    <property type="entry name" value="Sigma70_r2"/>
    <property type="match status" value="1"/>
</dbReference>
<evidence type="ECO:0000256" key="1">
    <source>
        <dbReference type="ARBA" id="ARBA00010641"/>
    </source>
</evidence>
<dbReference type="GO" id="GO:0016987">
    <property type="term" value="F:sigma factor activity"/>
    <property type="evidence" value="ECO:0007669"/>
    <property type="project" value="UniProtKB-KW"/>
</dbReference>
<dbReference type="Proteomes" id="UP001244427">
    <property type="component" value="Unassembled WGS sequence"/>
</dbReference>
<dbReference type="Gene3D" id="1.10.10.10">
    <property type="entry name" value="Winged helix-like DNA-binding domain superfamily/Winged helix DNA-binding domain"/>
    <property type="match status" value="1"/>
</dbReference>